<dbReference type="InterPro" id="IPR013216">
    <property type="entry name" value="Methyltransf_11"/>
</dbReference>
<reference evidence="2 3" key="1">
    <citation type="journal article" date="2013" name="Genome Announc.">
        <title>Complete Genome Sequence of Leifsonia xyli subsp. cynodontis Strain DSM46306, a Gram-Positive Bacterial Pathogen of Grasses.</title>
        <authorList>
            <person name="Monteiro-Vitorello C.B."/>
            <person name="Zerillo M.M."/>
            <person name="Van Sluys M.A."/>
            <person name="Camargo L.E."/>
            <person name="Kitajima J.P."/>
        </authorList>
    </citation>
    <scope>NUCLEOTIDE SEQUENCE [LARGE SCALE GENOMIC DNA]</scope>
    <source>
        <strain evidence="2 3">DSM 46306</strain>
    </source>
</reference>
<keyword evidence="3" id="KW-1185">Reference proteome</keyword>
<gene>
    <name evidence="2" type="ORF">O159_25490</name>
</gene>
<dbReference type="PANTHER" id="PTHR42912:SF93">
    <property type="entry name" value="N6-ADENOSINE-METHYLTRANSFERASE TMT1A"/>
    <property type="match status" value="1"/>
</dbReference>
<dbReference type="HOGENOM" id="CLU_1208582_0_0_11"/>
<dbReference type="eggNOG" id="COG2226">
    <property type="taxonomic scope" value="Bacteria"/>
</dbReference>
<dbReference type="AlphaFoldDB" id="U3P871"/>
<dbReference type="Gene3D" id="3.40.50.150">
    <property type="entry name" value="Vaccinia Virus protein VP39"/>
    <property type="match status" value="1"/>
</dbReference>
<dbReference type="CDD" id="cd02440">
    <property type="entry name" value="AdoMet_MTases"/>
    <property type="match status" value="1"/>
</dbReference>
<dbReference type="InterPro" id="IPR029063">
    <property type="entry name" value="SAM-dependent_MTases_sf"/>
</dbReference>
<dbReference type="PANTHER" id="PTHR42912">
    <property type="entry name" value="METHYLTRANSFERASE"/>
    <property type="match status" value="1"/>
</dbReference>
<evidence type="ECO:0000259" key="1">
    <source>
        <dbReference type="Pfam" id="PF08241"/>
    </source>
</evidence>
<accession>U3P871</accession>
<organism evidence="2 3">
    <name type="scientific">Leifsonia xyli subsp. cynodontis DSM 46306</name>
    <dbReference type="NCBI Taxonomy" id="1389489"/>
    <lineage>
        <taxon>Bacteria</taxon>
        <taxon>Bacillati</taxon>
        <taxon>Actinomycetota</taxon>
        <taxon>Actinomycetes</taxon>
        <taxon>Micrococcales</taxon>
        <taxon>Microbacteriaceae</taxon>
        <taxon>Leifsonia</taxon>
    </lineage>
</organism>
<dbReference type="SUPFAM" id="SSF53335">
    <property type="entry name" value="S-adenosyl-L-methionine-dependent methyltransferases"/>
    <property type="match status" value="1"/>
</dbReference>
<dbReference type="KEGG" id="lxy:O159_25490"/>
<dbReference type="STRING" id="1389489.O159_25490"/>
<feature type="domain" description="Methyltransferase type 11" evidence="1">
    <location>
        <begin position="45"/>
        <end position="137"/>
    </location>
</feature>
<evidence type="ECO:0000313" key="2">
    <source>
        <dbReference type="EMBL" id="AGW42480.1"/>
    </source>
</evidence>
<dbReference type="Pfam" id="PF08241">
    <property type="entry name" value="Methyltransf_11"/>
    <property type="match status" value="1"/>
</dbReference>
<dbReference type="EMBL" id="CP006734">
    <property type="protein sequence ID" value="AGW42480.1"/>
    <property type="molecule type" value="Genomic_DNA"/>
</dbReference>
<sequence>MMEHLDAIRLRFDQRSAEYDRSSMHTALAERVAAFAELGGIHDVLDVATGTGLVLRALYSRLPSLRLTGLDLSPGMLAVARAVLPSAELIEADATVLPFPDASADLVTCVTGLYLFSRPGAALAEWVRVLRPGGRAVTATFAAMDAWKHGGGCRQPFPIHHDLFDSPERLAEMAGPSGLAVDRFEFWESGEDRVLLAELSVC</sequence>
<name>U3P871_LEIXC</name>
<dbReference type="Proteomes" id="UP000016743">
    <property type="component" value="Chromosome"/>
</dbReference>
<dbReference type="PATRIC" id="fig|1389489.3.peg.2445"/>
<evidence type="ECO:0000313" key="3">
    <source>
        <dbReference type="Proteomes" id="UP000016743"/>
    </source>
</evidence>
<dbReference type="GO" id="GO:0008757">
    <property type="term" value="F:S-adenosylmethionine-dependent methyltransferase activity"/>
    <property type="evidence" value="ECO:0007669"/>
    <property type="project" value="InterPro"/>
</dbReference>
<protein>
    <recommendedName>
        <fullName evidence="1">Methyltransferase type 11 domain-containing protein</fullName>
    </recommendedName>
</protein>
<dbReference type="InterPro" id="IPR050508">
    <property type="entry name" value="Methyltransf_Superfamily"/>
</dbReference>
<proteinExistence type="predicted"/>